<proteinExistence type="predicted"/>
<evidence type="ECO:0000313" key="1">
    <source>
        <dbReference type="EMBL" id="WDG09656.1"/>
    </source>
</evidence>
<reference evidence="1" key="1">
    <citation type="submission" date="2023-02" db="EMBL/GenBank/DDBJ databases">
        <title>Isolation, identification, and genome analysis of Vibrio campbellii in the Penaeus vannamei larvae stage.</title>
        <authorList>
            <person name="Huang T."/>
            <person name="Zhang B."/>
        </authorList>
    </citation>
    <scope>NUCLEOTIDE SEQUENCE</scope>
    <source>
        <strain evidence="1">20220413_1</strain>
    </source>
</reference>
<dbReference type="RefSeq" id="WP_274291114.1">
    <property type="nucleotide sequence ID" value="NZ_CP117988.1"/>
</dbReference>
<evidence type="ECO:0000313" key="2">
    <source>
        <dbReference type="Proteomes" id="UP001219537"/>
    </source>
</evidence>
<accession>A0AAQ2Y1F7</accession>
<dbReference type="EMBL" id="CP117988">
    <property type="protein sequence ID" value="WDG09656.1"/>
    <property type="molecule type" value="Genomic_DNA"/>
</dbReference>
<dbReference type="AlphaFoldDB" id="A0AAQ2Y1F7"/>
<sequence>MEQLVQIFTLGMWGTKEERDLSKKIKNSYSSLKVVGRGTVFISPEEVHQDLVANDIYEKAKKLVEGN</sequence>
<name>A0AAQ2Y1F7_9VIBR</name>
<dbReference type="Proteomes" id="UP001219537">
    <property type="component" value="Chromosome 1"/>
</dbReference>
<protein>
    <submittedName>
        <fullName evidence="1">Uncharacterized protein</fullName>
    </submittedName>
</protein>
<gene>
    <name evidence="1" type="ORF">PUN50_07265</name>
</gene>
<organism evidence="1 2">
    <name type="scientific">Vibrio campbellii</name>
    <dbReference type="NCBI Taxonomy" id="680"/>
    <lineage>
        <taxon>Bacteria</taxon>
        <taxon>Pseudomonadati</taxon>
        <taxon>Pseudomonadota</taxon>
        <taxon>Gammaproteobacteria</taxon>
        <taxon>Vibrionales</taxon>
        <taxon>Vibrionaceae</taxon>
        <taxon>Vibrio</taxon>
    </lineage>
</organism>